<dbReference type="Proteomes" id="UP000031366">
    <property type="component" value="Unassembled WGS sequence"/>
</dbReference>
<proteinExistence type="predicted"/>
<evidence type="ECO:0000256" key="1">
    <source>
        <dbReference type="SAM" id="Phobius"/>
    </source>
</evidence>
<dbReference type="EMBL" id="AYSO01000020">
    <property type="protein sequence ID" value="KIE45253.1"/>
    <property type="molecule type" value="Genomic_DNA"/>
</dbReference>
<gene>
    <name evidence="2" type="ORF">U732_397</name>
</gene>
<evidence type="ECO:0000313" key="2">
    <source>
        <dbReference type="EMBL" id="KIE45253.1"/>
    </source>
</evidence>
<feature type="transmembrane region" description="Helical" evidence="1">
    <location>
        <begin position="21"/>
        <end position="40"/>
    </location>
</feature>
<evidence type="ECO:0000313" key="3">
    <source>
        <dbReference type="Proteomes" id="UP000031366"/>
    </source>
</evidence>
<feature type="transmembrane region" description="Helical" evidence="1">
    <location>
        <begin position="89"/>
        <end position="108"/>
    </location>
</feature>
<keyword evidence="3" id="KW-1185">Reference proteome</keyword>
<organism evidence="2 3">
    <name type="scientific">Clostridium argentinense CDC 2741</name>
    <dbReference type="NCBI Taxonomy" id="1418104"/>
    <lineage>
        <taxon>Bacteria</taxon>
        <taxon>Bacillati</taxon>
        <taxon>Bacillota</taxon>
        <taxon>Clostridia</taxon>
        <taxon>Eubacteriales</taxon>
        <taxon>Clostridiaceae</taxon>
        <taxon>Clostridium</taxon>
    </lineage>
</organism>
<comment type="caution">
    <text evidence="2">The sequence shown here is derived from an EMBL/GenBank/DDBJ whole genome shotgun (WGS) entry which is preliminary data.</text>
</comment>
<sequence length="155" mass="18163">MDSKEIKEEEKTISEIANYEMHTIFILVIGLFLDVAYKFFILQKPFYEFAISFFTLIIGMLYLSIKLWGNGIIMKTKKINEVKRIKLSLFKESIIIGIFISIITYAIAKDGFRILYPQDLRISFVLTFILESLFVTVISYFIKIMIGKIFKKTLE</sequence>
<dbReference type="RefSeq" id="WP_039636230.1">
    <property type="nucleotide sequence ID" value="NZ_AYSO01000020.1"/>
</dbReference>
<protein>
    <submittedName>
        <fullName evidence="2">Putative membrane protein</fullName>
    </submittedName>
</protein>
<dbReference type="AlphaFoldDB" id="A0A0C1U171"/>
<reference evidence="2 3" key="1">
    <citation type="journal article" date="2015" name="Infect. Genet. Evol.">
        <title>Genomic sequences of six botulinum neurotoxin-producing strains representing three clostridial species illustrate the mobility and diversity of botulinum neurotoxin genes.</title>
        <authorList>
            <person name="Smith T.J."/>
            <person name="Hill K.K."/>
            <person name="Xie G."/>
            <person name="Foley B.T."/>
            <person name="Williamson C.H."/>
            <person name="Foster J.T."/>
            <person name="Johnson S.L."/>
            <person name="Chertkov O."/>
            <person name="Teshima H."/>
            <person name="Gibbons H.S."/>
            <person name="Johnsky L.A."/>
            <person name="Karavis M.A."/>
            <person name="Smith L.A."/>
        </authorList>
    </citation>
    <scope>NUCLEOTIDE SEQUENCE [LARGE SCALE GENOMIC DNA]</scope>
    <source>
        <strain evidence="2 3">CDC 2741</strain>
    </source>
</reference>
<feature type="transmembrane region" description="Helical" evidence="1">
    <location>
        <begin position="46"/>
        <end position="68"/>
    </location>
</feature>
<keyword evidence="1" id="KW-1133">Transmembrane helix</keyword>
<name>A0A0C1U171_9CLOT</name>
<feature type="transmembrane region" description="Helical" evidence="1">
    <location>
        <begin position="120"/>
        <end position="142"/>
    </location>
</feature>
<accession>A0A0C1U171</accession>
<keyword evidence="1" id="KW-0472">Membrane</keyword>
<keyword evidence="1" id="KW-0812">Transmembrane</keyword>